<dbReference type="HOGENOM" id="CLU_755200_0_0_1"/>
<dbReference type="GO" id="GO:0012505">
    <property type="term" value="C:endomembrane system"/>
    <property type="evidence" value="ECO:0007669"/>
    <property type="project" value="UniProtKB-SubCell"/>
</dbReference>
<keyword evidence="5" id="KW-1185">Reference proteome</keyword>
<keyword evidence="3" id="KW-0812">Transmembrane</keyword>
<dbReference type="AlphaFoldDB" id="A0A0E0M3W9"/>
<feature type="transmembrane region" description="Helical" evidence="3">
    <location>
        <begin position="29"/>
        <end position="54"/>
    </location>
</feature>
<organism evidence="4">
    <name type="scientific">Oryza punctata</name>
    <name type="common">Red rice</name>
    <dbReference type="NCBI Taxonomy" id="4537"/>
    <lineage>
        <taxon>Eukaryota</taxon>
        <taxon>Viridiplantae</taxon>
        <taxon>Streptophyta</taxon>
        <taxon>Embryophyta</taxon>
        <taxon>Tracheophyta</taxon>
        <taxon>Spermatophyta</taxon>
        <taxon>Magnoliopsida</taxon>
        <taxon>Liliopsida</taxon>
        <taxon>Poales</taxon>
        <taxon>Poaceae</taxon>
        <taxon>BOP clade</taxon>
        <taxon>Oryzoideae</taxon>
        <taxon>Oryzeae</taxon>
        <taxon>Oryzinae</taxon>
        <taxon>Oryza</taxon>
    </lineage>
</organism>
<keyword evidence="2" id="KW-0813">Transport</keyword>
<keyword evidence="3" id="KW-1133">Transmembrane helix</keyword>
<evidence type="ECO:0000256" key="1">
    <source>
        <dbReference type="ARBA" id="ARBA00004308"/>
    </source>
</evidence>
<reference evidence="4" key="2">
    <citation type="submission" date="2018-05" db="EMBL/GenBank/DDBJ databases">
        <title>OpunRS2 (Oryza punctata Reference Sequence Version 2).</title>
        <authorList>
            <person name="Zhang J."/>
            <person name="Kudrna D."/>
            <person name="Lee S."/>
            <person name="Talag J."/>
            <person name="Welchert J."/>
            <person name="Wing R.A."/>
        </authorList>
    </citation>
    <scope>NUCLEOTIDE SEQUENCE [LARGE SCALE GENOMIC DNA]</scope>
</reference>
<dbReference type="Gramene" id="OPUNC09G16180.1">
    <property type="protein sequence ID" value="OPUNC09G16180.1"/>
    <property type="gene ID" value="OPUNC09G16180"/>
</dbReference>
<evidence type="ECO:0000256" key="2">
    <source>
        <dbReference type="ARBA" id="ARBA00022448"/>
    </source>
</evidence>
<dbReference type="OMA" id="CTIVHED"/>
<accession>A0A0E0M3W9</accession>
<dbReference type="STRING" id="4537.A0A0E0M3W9"/>
<evidence type="ECO:0000256" key="3">
    <source>
        <dbReference type="SAM" id="Phobius"/>
    </source>
</evidence>
<evidence type="ECO:0000313" key="5">
    <source>
        <dbReference type="Proteomes" id="UP000026962"/>
    </source>
</evidence>
<comment type="subcellular location">
    <subcellularLocation>
        <location evidence="1">Endomembrane system</location>
    </subcellularLocation>
</comment>
<reference evidence="4" key="1">
    <citation type="submission" date="2015-04" db="UniProtKB">
        <authorList>
            <consortium name="EnsemblPlants"/>
        </authorList>
    </citation>
    <scope>IDENTIFICATION</scope>
</reference>
<dbReference type="eggNOG" id="KOG2722">
    <property type="taxonomic scope" value="Eukaryota"/>
</dbReference>
<dbReference type="InterPro" id="IPR045033">
    <property type="entry name" value="PILS1/3/4/5/7"/>
</dbReference>
<name>A0A0E0M3W9_ORYPU</name>
<keyword evidence="3" id="KW-0472">Membrane</keyword>
<dbReference type="PANTHER" id="PTHR31651:SF3">
    <property type="entry name" value="PROTEIN PIN-LIKES 7"/>
    <property type="match status" value="1"/>
</dbReference>
<dbReference type="PANTHER" id="PTHR31651">
    <property type="match status" value="1"/>
</dbReference>
<evidence type="ECO:0000313" key="4">
    <source>
        <dbReference type="EnsemblPlants" id="OPUNC09G16180.1"/>
    </source>
</evidence>
<dbReference type="Proteomes" id="UP000026962">
    <property type="component" value="Chromosome 9"/>
</dbReference>
<dbReference type="GO" id="GO:0080162">
    <property type="term" value="P:endoplasmic reticulum to cytosol auxin transport"/>
    <property type="evidence" value="ECO:0007669"/>
    <property type="project" value="InterPro"/>
</dbReference>
<proteinExistence type="predicted"/>
<protein>
    <submittedName>
        <fullName evidence="4">Uncharacterized protein</fullName>
    </submittedName>
</protein>
<dbReference type="EnsemblPlants" id="OPUNC09G16180.1">
    <property type="protein sequence ID" value="OPUNC09G16180.1"/>
    <property type="gene ID" value="OPUNC09G16180"/>
</dbReference>
<sequence length="367" mass="43211">MARTIPCITLILGGNLAQVQLRKSVLKRMVIITIVCIRYVILPLIGMAVVHAAYGVGFFATRSIVPLRADDAVRAATCNEHRGMFSDLPVDLPHCCHCTHDVVDDIHARPVLRLRATEQPYNNYKVPDDLRIKFINAVFNGNSRILDHKRELKVQARKEAEKFWIEAAATAKKAQALQDLEERYKQQFIKPSYVRQDIPEHMQEYFLRVRKIGDKTYLEFKNNIVEKFAIRNHEMQLKFQAWEKTQQFRIEMMADKRAAKKVKVLQDMEGRYVQDFMNMVERLDVPDYIKQGYFQEYKVPDDIRLRYINDIEEKFRMLDHLEECKVHIWENFKKLKIPLTKKRFSFNCLSSTNLTVLLFCTIVHEDI</sequence>